<keyword evidence="4" id="KW-0238">DNA-binding</keyword>
<name>A0A5N0EC14_9NOCA</name>
<dbReference type="InterPro" id="IPR002197">
    <property type="entry name" value="HTH_Fis"/>
</dbReference>
<evidence type="ECO:0000256" key="4">
    <source>
        <dbReference type="ARBA" id="ARBA00023125"/>
    </source>
</evidence>
<keyword evidence="2" id="KW-0067">ATP-binding</keyword>
<dbReference type="GO" id="GO:0006355">
    <property type="term" value="P:regulation of DNA-templated transcription"/>
    <property type="evidence" value="ECO:0007669"/>
    <property type="project" value="InterPro"/>
</dbReference>
<dbReference type="InterPro" id="IPR002078">
    <property type="entry name" value="Sigma_54_int"/>
</dbReference>
<evidence type="ECO:0000313" key="7">
    <source>
        <dbReference type="EMBL" id="KAA8886972.1"/>
    </source>
</evidence>
<dbReference type="AlphaFoldDB" id="A0A5N0EC14"/>
<dbReference type="Gene3D" id="1.10.10.60">
    <property type="entry name" value="Homeodomain-like"/>
    <property type="match status" value="1"/>
</dbReference>
<proteinExistence type="predicted"/>
<dbReference type="Pfam" id="PF25601">
    <property type="entry name" value="AAA_lid_14"/>
    <property type="match status" value="1"/>
</dbReference>
<dbReference type="PROSITE" id="PS50045">
    <property type="entry name" value="SIGMA54_INTERACT_4"/>
    <property type="match status" value="1"/>
</dbReference>
<dbReference type="SUPFAM" id="SSF52540">
    <property type="entry name" value="P-loop containing nucleoside triphosphate hydrolases"/>
    <property type="match status" value="1"/>
</dbReference>
<gene>
    <name evidence="7" type="ORF">F3087_22480</name>
</gene>
<dbReference type="Gene3D" id="3.30.450.40">
    <property type="match status" value="1"/>
</dbReference>
<keyword evidence="3" id="KW-0805">Transcription regulation</keyword>
<evidence type="ECO:0000256" key="2">
    <source>
        <dbReference type="ARBA" id="ARBA00022840"/>
    </source>
</evidence>
<keyword evidence="5" id="KW-0804">Transcription</keyword>
<evidence type="ECO:0000256" key="1">
    <source>
        <dbReference type="ARBA" id="ARBA00022741"/>
    </source>
</evidence>
<keyword evidence="8" id="KW-1185">Reference proteome</keyword>
<dbReference type="Gene3D" id="3.40.50.300">
    <property type="entry name" value="P-loop containing nucleotide triphosphate hydrolases"/>
    <property type="match status" value="1"/>
</dbReference>
<dbReference type="Gene3D" id="1.10.8.60">
    <property type="match status" value="1"/>
</dbReference>
<dbReference type="GO" id="GO:0005524">
    <property type="term" value="F:ATP binding"/>
    <property type="evidence" value="ECO:0007669"/>
    <property type="project" value="UniProtKB-KW"/>
</dbReference>
<protein>
    <submittedName>
        <fullName evidence="7">Siderophore-interacting protein</fullName>
    </submittedName>
</protein>
<dbReference type="Pfam" id="PF01590">
    <property type="entry name" value="GAF"/>
    <property type="match status" value="1"/>
</dbReference>
<evidence type="ECO:0000259" key="6">
    <source>
        <dbReference type="PROSITE" id="PS50045"/>
    </source>
</evidence>
<dbReference type="OrthoDB" id="5496274at2"/>
<dbReference type="EMBL" id="VXLC01000010">
    <property type="protein sequence ID" value="KAA8886972.1"/>
    <property type="molecule type" value="Genomic_DNA"/>
</dbReference>
<dbReference type="InterPro" id="IPR003018">
    <property type="entry name" value="GAF"/>
</dbReference>
<dbReference type="PANTHER" id="PTHR32071">
    <property type="entry name" value="TRANSCRIPTIONAL REGULATORY PROTEIN"/>
    <property type="match status" value="1"/>
</dbReference>
<dbReference type="SUPFAM" id="SSF46689">
    <property type="entry name" value="Homeodomain-like"/>
    <property type="match status" value="1"/>
</dbReference>
<organism evidence="7 8">
    <name type="scientific">Nocardia colli</name>
    <dbReference type="NCBI Taxonomy" id="2545717"/>
    <lineage>
        <taxon>Bacteria</taxon>
        <taxon>Bacillati</taxon>
        <taxon>Actinomycetota</taxon>
        <taxon>Actinomycetes</taxon>
        <taxon>Mycobacteriales</taxon>
        <taxon>Nocardiaceae</taxon>
        <taxon>Nocardia</taxon>
    </lineage>
</organism>
<dbReference type="PANTHER" id="PTHR32071:SF122">
    <property type="entry name" value="SIGMA FACTOR"/>
    <property type="match status" value="1"/>
</dbReference>
<evidence type="ECO:0000313" key="8">
    <source>
        <dbReference type="Proteomes" id="UP000323876"/>
    </source>
</evidence>
<dbReference type="InterPro" id="IPR009057">
    <property type="entry name" value="Homeodomain-like_sf"/>
</dbReference>
<dbReference type="InterPro" id="IPR027417">
    <property type="entry name" value="P-loop_NTPase"/>
</dbReference>
<comment type="caution">
    <text evidence="7">The sequence shown here is derived from an EMBL/GenBank/DDBJ whole genome shotgun (WGS) entry which is preliminary data.</text>
</comment>
<dbReference type="InterPro" id="IPR058031">
    <property type="entry name" value="AAA_lid_NorR"/>
</dbReference>
<evidence type="ECO:0000256" key="3">
    <source>
        <dbReference type="ARBA" id="ARBA00023015"/>
    </source>
</evidence>
<accession>A0A5N0EC14</accession>
<evidence type="ECO:0000256" key="5">
    <source>
        <dbReference type="ARBA" id="ARBA00023163"/>
    </source>
</evidence>
<dbReference type="PRINTS" id="PR01590">
    <property type="entry name" value="HTHFIS"/>
</dbReference>
<dbReference type="Proteomes" id="UP000323876">
    <property type="component" value="Unassembled WGS sequence"/>
</dbReference>
<dbReference type="InterPro" id="IPR029016">
    <property type="entry name" value="GAF-like_dom_sf"/>
</dbReference>
<reference evidence="7 8" key="1">
    <citation type="submission" date="2019-09" db="EMBL/GenBank/DDBJ databases">
        <authorList>
            <person name="Wang X."/>
        </authorList>
    </citation>
    <scope>NUCLEOTIDE SEQUENCE [LARGE SCALE GENOMIC DNA]</scope>
    <source>
        <strain evidence="7 8">CICC 11023</strain>
    </source>
</reference>
<feature type="domain" description="Sigma-54 factor interaction" evidence="6">
    <location>
        <begin position="325"/>
        <end position="519"/>
    </location>
</feature>
<dbReference type="RefSeq" id="WP_150403985.1">
    <property type="nucleotide sequence ID" value="NZ_VXLC01000010.1"/>
</dbReference>
<dbReference type="Pfam" id="PF02954">
    <property type="entry name" value="HTH_8"/>
    <property type="match status" value="1"/>
</dbReference>
<keyword evidence="1" id="KW-0547">Nucleotide-binding</keyword>
<sequence length="589" mass="64047">MSDPHVDAVVSLRQARERFLTAEPVDTLPVRSTVLDSWRRSRALRIHPDRVELPYVRDPNLDSPLTNAAAPVLQRLANDLAAQTVSVILTSSDGLVLERYASEVTIMHLLDSVQLAPGYSYAETFVGTNGIGTTLETASPTFIRGGEHYLGTLGRLACAGSPIRHPLTRAVLGVIDLTCWASRSDPLLFTLAKSASSQIEDRLSSLASESETALLETYLRQCRRYPLGVLAIGGDVVLMNQYLRHALDAHDQVALLELSADLAGGASAVDTLVAQLPSGHTTKVTAVERILVRGGLRGVVLHVQLAADRAVRRTIGQATFTVPGVAGRSSSWRRSCQQVERCCRDREWVVLDGEKGSGRTRLARSVAAHVSADKMVRVLRTSEFADAEHMLSALSAETASNEFNVVITDLERLPTDVIEPLAEILQSCAGRGWIAATMNSATRAPAVDSLLLPFFTHTVGVPALRHRIEDLDDLVPFLLRELTKGADVRLAPDAMRQLGKLPWPGNVTQLRQILAETIAVQRSGMIQADKLPPQCRSLTRRRLSQLEALERDAIVRSLQENGGSKSEAAAALGMSRATIYRKIKDFGIA</sequence>
<dbReference type="GO" id="GO:0043565">
    <property type="term" value="F:sequence-specific DNA binding"/>
    <property type="evidence" value="ECO:0007669"/>
    <property type="project" value="InterPro"/>
</dbReference>